<proteinExistence type="predicted"/>
<feature type="region of interest" description="Disordered" evidence="1">
    <location>
        <begin position="306"/>
        <end position="341"/>
    </location>
</feature>
<reference evidence="2" key="1">
    <citation type="journal article" date="2023" name="Mol. Phylogenet. Evol.">
        <title>Genome-scale phylogeny and comparative genomics of the fungal order Sordariales.</title>
        <authorList>
            <person name="Hensen N."/>
            <person name="Bonometti L."/>
            <person name="Westerberg I."/>
            <person name="Brannstrom I.O."/>
            <person name="Guillou S."/>
            <person name="Cros-Aarteil S."/>
            <person name="Calhoun S."/>
            <person name="Haridas S."/>
            <person name="Kuo A."/>
            <person name="Mondo S."/>
            <person name="Pangilinan J."/>
            <person name="Riley R."/>
            <person name="LaButti K."/>
            <person name="Andreopoulos B."/>
            <person name="Lipzen A."/>
            <person name="Chen C."/>
            <person name="Yan M."/>
            <person name="Daum C."/>
            <person name="Ng V."/>
            <person name="Clum A."/>
            <person name="Steindorff A."/>
            <person name="Ohm R.A."/>
            <person name="Martin F."/>
            <person name="Silar P."/>
            <person name="Natvig D.O."/>
            <person name="Lalanne C."/>
            <person name="Gautier V."/>
            <person name="Ament-Velasquez S.L."/>
            <person name="Kruys A."/>
            <person name="Hutchinson M.I."/>
            <person name="Powell A.J."/>
            <person name="Barry K."/>
            <person name="Miller A.N."/>
            <person name="Grigoriev I.V."/>
            <person name="Debuchy R."/>
            <person name="Gladieux P."/>
            <person name="Hiltunen Thoren M."/>
            <person name="Johannesson H."/>
        </authorList>
    </citation>
    <scope>NUCLEOTIDE SEQUENCE</scope>
    <source>
        <strain evidence="2">CBS 232.78</strain>
    </source>
</reference>
<dbReference type="EMBL" id="JAULSW010000004">
    <property type="protein sequence ID" value="KAK3386078.1"/>
    <property type="molecule type" value="Genomic_DNA"/>
</dbReference>
<evidence type="ECO:0000256" key="1">
    <source>
        <dbReference type="SAM" id="MobiDB-lite"/>
    </source>
</evidence>
<feature type="compositionally biased region" description="Low complexity" evidence="1">
    <location>
        <begin position="8"/>
        <end position="20"/>
    </location>
</feature>
<organism evidence="2 3">
    <name type="scientific">Podospora didyma</name>
    <dbReference type="NCBI Taxonomy" id="330526"/>
    <lineage>
        <taxon>Eukaryota</taxon>
        <taxon>Fungi</taxon>
        <taxon>Dikarya</taxon>
        <taxon>Ascomycota</taxon>
        <taxon>Pezizomycotina</taxon>
        <taxon>Sordariomycetes</taxon>
        <taxon>Sordariomycetidae</taxon>
        <taxon>Sordariales</taxon>
        <taxon>Podosporaceae</taxon>
        <taxon>Podospora</taxon>
    </lineage>
</organism>
<name>A0AAE0U043_9PEZI</name>
<reference evidence="2" key="2">
    <citation type="submission" date="2023-06" db="EMBL/GenBank/DDBJ databases">
        <authorList>
            <consortium name="Lawrence Berkeley National Laboratory"/>
            <person name="Haridas S."/>
            <person name="Hensen N."/>
            <person name="Bonometti L."/>
            <person name="Westerberg I."/>
            <person name="Brannstrom I.O."/>
            <person name="Guillou S."/>
            <person name="Cros-Aarteil S."/>
            <person name="Calhoun S."/>
            <person name="Kuo A."/>
            <person name="Mondo S."/>
            <person name="Pangilinan J."/>
            <person name="Riley R."/>
            <person name="LaButti K."/>
            <person name="Andreopoulos B."/>
            <person name="Lipzen A."/>
            <person name="Chen C."/>
            <person name="Yanf M."/>
            <person name="Daum C."/>
            <person name="Ng V."/>
            <person name="Clum A."/>
            <person name="Steindorff A."/>
            <person name="Ohm R."/>
            <person name="Martin F."/>
            <person name="Silar P."/>
            <person name="Natvig D."/>
            <person name="Lalanne C."/>
            <person name="Gautier V."/>
            <person name="Ament-velasquez S.L."/>
            <person name="Kruys A."/>
            <person name="Hutchinson M.I."/>
            <person name="Powell A.J."/>
            <person name="Barry K."/>
            <person name="Miller A.N."/>
            <person name="Grigoriev I.V."/>
            <person name="Debuchy R."/>
            <person name="Gladieux P."/>
            <person name="Thoren M.H."/>
            <person name="Johannesson H."/>
        </authorList>
    </citation>
    <scope>NUCLEOTIDE SEQUENCE</scope>
    <source>
        <strain evidence="2">CBS 232.78</strain>
    </source>
</reference>
<feature type="compositionally biased region" description="Acidic residues" evidence="1">
    <location>
        <begin position="311"/>
        <end position="324"/>
    </location>
</feature>
<dbReference type="AlphaFoldDB" id="A0AAE0U043"/>
<keyword evidence="3" id="KW-1185">Reference proteome</keyword>
<comment type="caution">
    <text evidence="2">The sequence shown here is derived from an EMBL/GenBank/DDBJ whole genome shotgun (WGS) entry which is preliminary data.</text>
</comment>
<accession>A0AAE0U043</accession>
<dbReference type="Proteomes" id="UP001285441">
    <property type="component" value="Unassembled WGS sequence"/>
</dbReference>
<feature type="region of interest" description="Disordered" evidence="1">
    <location>
        <begin position="1"/>
        <end position="20"/>
    </location>
</feature>
<sequence length="341" mass="35632">MKEPPAKPLQLKSPPSSLSTPDIPTSVSHIIAICPVVAMSIGSGPAARRFFVLDEALSVADLDVSTLIGRVVTDPRRPDLSLSSACGDSDPFSLSDIVPGIHPRPTEFSQVNLELTGGSISGMSGGVGSLLDVAFSATQSQTLRLSSQCVRRYALGGLDARKTRRYFDLLMADEGYARRVRRAIRESGGKEVYFVVGVLTTEKSSWTRVETAGREVSLTAGVPVAAAAAGMVPPAVDLGTIGGGPVLAKSHGVVASWQVEEEQVFALAYDIVKKVKVFDSGARMGIGSAVVDKGALKARADYLAMSGRDGESDDGESEVEDEDGSEHAIVNGGALGELSGE</sequence>
<evidence type="ECO:0000313" key="3">
    <source>
        <dbReference type="Proteomes" id="UP001285441"/>
    </source>
</evidence>
<protein>
    <submittedName>
        <fullName evidence="2">Uncharacterized protein</fullName>
    </submittedName>
</protein>
<gene>
    <name evidence="2" type="ORF">B0H63DRAFT_474162</name>
</gene>
<evidence type="ECO:0000313" key="2">
    <source>
        <dbReference type="EMBL" id="KAK3386078.1"/>
    </source>
</evidence>